<sequence length="201" mass="23437">MYEVFVNDHPIILISELKKEDTFKYFLLENVDLSKVIKDLNNGKMQAAYLYHPEKEQLIKKFKSNIKTVLAAGGVVRNKKGEILFIFRNGKWDLAKGKLDKGEKIEKAAIREVEEETGIKKLKLGEFFKTTYHIFKRNGVYKLKETHWYNMTSEYAGKLKPQEEEGITKVEWLNSAQIDKALQNSYPNIKKLFNEIEITAE</sequence>
<dbReference type="PRINTS" id="PR00502">
    <property type="entry name" value="NUDIXFAMILY"/>
</dbReference>
<dbReference type="InterPro" id="IPR000086">
    <property type="entry name" value="NUDIX_hydrolase_dom"/>
</dbReference>
<dbReference type="STRING" id="1224947.SAMN05216480_11097"/>
<dbReference type="PANTHER" id="PTHR43046">
    <property type="entry name" value="GDP-MANNOSE MANNOSYL HYDROLASE"/>
    <property type="match status" value="1"/>
</dbReference>
<proteinExistence type="inferred from homology"/>
<dbReference type="InterPro" id="IPR020084">
    <property type="entry name" value="NUDIX_hydrolase_CS"/>
</dbReference>
<comment type="similarity">
    <text evidence="3">Belongs to the Nudix hydrolase family.</text>
</comment>
<dbReference type="EMBL" id="FPBK01000010">
    <property type="protein sequence ID" value="SFU62551.1"/>
    <property type="molecule type" value="Genomic_DNA"/>
</dbReference>
<evidence type="ECO:0000256" key="1">
    <source>
        <dbReference type="ARBA" id="ARBA00001946"/>
    </source>
</evidence>
<accession>A0A1I7HPH4</accession>
<evidence type="ECO:0000313" key="5">
    <source>
        <dbReference type="EMBL" id="SFU62551.1"/>
    </source>
</evidence>
<protein>
    <submittedName>
        <fullName evidence="5">ADP-ribose pyrophosphatase YjhB, NUDIX family</fullName>
    </submittedName>
</protein>
<dbReference type="AlphaFoldDB" id="A0A1I7HPH4"/>
<dbReference type="PROSITE" id="PS00893">
    <property type="entry name" value="NUDIX_BOX"/>
    <property type="match status" value="1"/>
</dbReference>
<dbReference type="SUPFAM" id="SSF55811">
    <property type="entry name" value="Nudix"/>
    <property type="match status" value="1"/>
</dbReference>
<dbReference type="CDD" id="cd03673">
    <property type="entry name" value="NUDIX_Ap6A_hydrolase"/>
    <property type="match status" value="1"/>
</dbReference>
<dbReference type="Proteomes" id="UP000199138">
    <property type="component" value="Unassembled WGS sequence"/>
</dbReference>
<dbReference type="InterPro" id="IPR020476">
    <property type="entry name" value="Nudix_hydrolase"/>
</dbReference>
<comment type="cofactor">
    <cofactor evidence="1">
        <name>Mg(2+)</name>
        <dbReference type="ChEBI" id="CHEBI:18420"/>
    </cofactor>
</comment>
<organism evidence="5 6">
    <name type="scientific">Pustulibacterium marinum</name>
    <dbReference type="NCBI Taxonomy" id="1224947"/>
    <lineage>
        <taxon>Bacteria</taxon>
        <taxon>Pseudomonadati</taxon>
        <taxon>Bacteroidota</taxon>
        <taxon>Flavobacteriia</taxon>
        <taxon>Flavobacteriales</taxon>
        <taxon>Flavobacteriaceae</taxon>
        <taxon>Pustulibacterium</taxon>
    </lineage>
</organism>
<evidence type="ECO:0000259" key="4">
    <source>
        <dbReference type="PROSITE" id="PS51462"/>
    </source>
</evidence>
<evidence type="ECO:0000313" key="6">
    <source>
        <dbReference type="Proteomes" id="UP000199138"/>
    </source>
</evidence>
<dbReference type="OrthoDB" id="9816289at2"/>
<dbReference type="PROSITE" id="PS51462">
    <property type="entry name" value="NUDIX"/>
    <property type="match status" value="1"/>
</dbReference>
<dbReference type="PANTHER" id="PTHR43046:SF14">
    <property type="entry name" value="MUTT_NUDIX FAMILY PROTEIN"/>
    <property type="match status" value="1"/>
</dbReference>
<keyword evidence="2 3" id="KW-0378">Hydrolase</keyword>
<name>A0A1I7HPH4_9FLAO</name>
<dbReference type="Pfam" id="PF00293">
    <property type="entry name" value="NUDIX"/>
    <property type="match status" value="1"/>
</dbReference>
<dbReference type="Gene3D" id="3.90.79.10">
    <property type="entry name" value="Nucleoside Triphosphate Pyrophosphohydrolase"/>
    <property type="match status" value="1"/>
</dbReference>
<keyword evidence="6" id="KW-1185">Reference proteome</keyword>
<reference evidence="6" key="1">
    <citation type="submission" date="2016-10" db="EMBL/GenBank/DDBJ databases">
        <authorList>
            <person name="Varghese N."/>
            <person name="Submissions S."/>
        </authorList>
    </citation>
    <scope>NUCLEOTIDE SEQUENCE [LARGE SCALE GENOMIC DNA]</scope>
    <source>
        <strain evidence="6">CGMCC 1.12333</strain>
    </source>
</reference>
<dbReference type="GO" id="GO:0016787">
    <property type="term" value="F:hydrolase activity"/>
    <property type="evidence" value="ECO:0007669"/>
    <property type="project" value="UniProtKB-KW"/>
</dbReference>
<evidence type="ECO:0000256" key="2">
    <source>
        <dbReference type="ARBA" id="ARBA00022801"/>
    </source>
</evidence>
<dbReference type="InterPro" id="IPR015797">
    <property type="entry name" value="NUDIX_hydrolase-like_dom_sf"/>
</dbReference>
<gene>
    <name evidence="5" type="ORF">SAMN05216480_11097</name>
</gene>
<evidence type="ECO:0000256" key="3">
    <source>
        <dbReference type="RuleBase" id="RU003476"/>
    </source>
</evidence>
<feature type="domain" description="Nudix hydrolase" evidence="4">
    <location>
        <begin position="67"/>
        <end position="195"/>
    </location>
</feature>